<dbReference type="GeneID" id="80399491"/>
<evidence type="ECO:0000313" key="2">
    <source>
        <dbReference type="Proteomes" id="UP000677914"/>
    </source>
</evidence>
<sequence>MTSDLTIDTLSFKLQFGDESGSLRRDVSRGVNLPTEMRVSHQDYVDSKTKVSGKRHLVRFDRFVAFSSGIIAPVSAYAVVTVPGDVNVVSADVLAVVQHLNNALFASTQTSGLDLKDEIFVNQEQ</sequence>
<organism evidence="1 2">
    <name type="scientific">ssRNA phage ESO001</name>
    <dbReference type="NCBI Taxonomy" id="2786008"/>
    <lineage>
        <taxon>Viruses</taxon>
        <taxon>Riboviria</taxon>
        <taxon>Orthornavirae</taxon>
        <taxon>Lenarviricota</taxon>
        <taxon>Leviviricetes</taxon>
        <taxon>Timlovirales</taxon>
        <taxon>Blumeviridae</taxon>
        <taxon>Tibirnivirus</taxon>
        <taxon>Tibirnivirus sp. 'paludicola'</taxon>
    </lineage>
</organism>
<dbReference type="KEGG" id="vg:80399491"/>
<proteinExistence type="predicted"/>
<keyword evidence="1" id="KW-0946">Virion</keyword>
<protein>
    <submittedName>
        <fullName evidence="1">Coat protein</fullName>
    </submittedName>
</protein>
<evidence type="ECO:0000313" key="1">
    <source>
        <dbReference type="EMBL" id="DAD49920.1"/>
    </source>
</evidence>
<dbReference type="RefSeq" id="YP_010770237.1">
    <property type="nucleotide sequence ID" value="NC_074205.1"/>
</dbReference>
<gene>
    <name evidence="1" type="primary">ESO001_2</name>
</gene>
<dbReference type="GO" id="GO:0019028">
    <property type="term" value="C:viral capsid"/>
    <property type="evidence" value="ECO:0007669"/>
    <property type="project" value="UniProtKB-KW"/>
</dbReference>
<dbReference type="EMBL" id="BK013380">
    <property type="protein sequence ID" value="DAD49920.1"/>
    <property type="molecule type" value="Genomic_RNA"/>
</dbReference>
<keyword evidence="1" id="KW-0167">Capsid protein</keyword>
<accession>A0A8S5KXI6</accession>
<name>A0A8S5KXI6_9VIRU</name>
<dbReference type="Proteomes" id="UP000677914">
    <property type="component" value="Segment"/>
</dbReference>
<reference evidence="1" key="1">
    <citation type="submission" date="2020-09" db="EMBL/GenBank/DDBJ databases">
        <title>Leviviricetes taxonomy.</title>
        <authorList>
            <person name="Stockdale S.R."/>
            <person name="Callanan J."/>
            <person name="Adriaenssens E.M."/>
            <person name="Kuhn J.H."/>
            <person name="Rumnieks J."/>
            <person name="Shkoporov A."/>
            <person name="Draper L.A."/>
            <person name="Ross P."/>
            <person name="Hill C."/>
        </authorList>
    </citation>
    <scope>NUCLEOTIDE SEQUENCE</scope>
</reference>